<dbReference type="InterPro" id="IPR051541">
    <property type="entry name" value="PTS_SugarTrans_NitroReg"/>
</dbReference>
<dbReference type="RefSeq" id="WP_148127039.1">
    <property type="nucleotide sequence ID" value="NZ_CP018180.1"/>
</dbReference>
<evidence type="ECO:0000313" key="2">
    <source>
        <dbReference type="EMBL" id="AUJ32776.1"/>
    </source>
</evidence>
<accession>A0A3Q8CHF3</accession>
<dbReference type="PANTHER" id="PTHR47738:SF3">
    <property type="entry name" value="PHOSPHOTRANSFERASE SYSTEM MANNITOL_FRUCTOSE-SPECIFIC IIA DOMAIN CONTAINING PROTEIN"/>
    <property type="match status" value="1"/>
</dbReference>
<dbReference type="Gene3D" id="3.40.930.10">
    <property type="entry name" value="Mannitol-specific EII, Chain A"/>
    <property type="match status" value="1"/>
</dbReference>
<name>A0A3Q8CHF3_9LACO</name>
<dbReference type="KEGG" id="lng:BSQ50_09665"/>
<dbReference type="SUPFAM" id="SSF55804">
    <property type="entry name" value="Phoshotransferase/anion transport protein"/>
    <property type="match status" value="1"/>
</dbReference>
<dbReference type="CDD" id="cd00211">
    <property type="entry name" value="PTS_IIA_fru"/>
    <property type="match status" value="1"/>
</dbReference>
<organism evidence="2 3">
    <name type="scientific">Liquorilactobacillus nagelii</name>
    <dbReference type="NCBI Taxonomy" id="82688"/>
    <lineage>
        <taxon>Bacteria</taxon>
        <taxon>Bacillati</taxon>
        <taxon>Bacillota</taxon>
        <taxon>Bacilli</taxon>
        <taxon>Lactobacillales</taxon>
        <taxon>Lactobacillaceae</taxon>
        <taxon>Liquorilactobacillus</taxon>
    </lineage>
</organism>
<evidence type="ECO:0000259" key="1">
    <source>
        <dbReference type="PROSITE" id="PS51094"/>
    </source>
</evidence>
<reference evidence="2 3" key="1">
    <citation type="submission" date="2016-11" db="EMBL/GenBank/DDBJ databases">
        <title>Interaction between Lactobacillus species and yeast in water kefir.</title>
        <authorList>
            <person name="Behr J."/>
            <person name="Xu D."/>
            <person name="Vogel R.F."/>
        </authorList>
    </citation>
    <scope>NUCLEOTIDE SEQUENCE [LARGE SCALE GENOMIC DNA]</scope>
    <source>
        <strain evidence="2 3">TMW 1.1827</strain>
    </source>
</reference>
<proteinExistence type="predicted"/>
<protein>
    <submittedName>
        <fullName evidence="2">PTS galactitol transporter subunit IIA</fullName>
    </submittedName>
</protein>
<dbReference type="PROSITE" id="PS51094">
    <property type="entry name" value="PTS_EIIA_TYPE_2"/>
    <property type="match status" value="1"/>
</dbReference>
<dbReference type="AlphaFoldDB" id="A0A3Q8CHF3"/>
<dbReference type="EMBL" id="CP018180">
    <property type="protein sequence ID" value="AUJ32776.1"/>
    <property type="molecule type" value="Genomic_DNA"/>
</dbReference>
<dbReference type="InterPro" id="IPR002178">
    <property type="entry name" value="PTS_EIIA_type-2_dom"/>
</dbReference>
<dbReference type="Proteomes" id="UP000324497">
    <property type="component" value="Chromosome"/>
</dbReference>
<dbReference type="Pfam" id="PF00359">
    <property type="entry name" value="PTS_EIIA_2"/>
    <property type="match status" value="1"/>
</dbReference>
<sequence>MSEFDKLFDENLIFVDVEAKDRESLFEKVAESLLDQGYVKESYLKALNKREDEFPTGVLTENLAIALPHANPENVNKPFIAIVKCKDLIHVEQMGIGEDEETKDFFFLGIVKETQDLQVKLLQRFMQLMNDEKFVSEYKKLNNSRDIYEYFLKKF</sequence>
<dbReference type="PANTHER" id="PTHR47738">
    <property type="entry name" value="PTS SYSTEM FRUCTOSE-LIKE EIIA COMPONENT-RELATED"/>
    <property type="match status" value="1"/>
</dbReference>
<dbReference type="InterPro" id="IPR016152">
    <property type="entry name" value="PTrfase/Anion_transptr"/>
</dbReference>
<gene>
    <name evidence="2" type="ORF">BSQ50_09665</name>
</gene>
<feature type="domain" description="PTS EIIA type-2" evidence="1">
    <location>
        <begin position="6"/>
        <end position="154"/>
    </location>
</feature>
<evidence type="ECO:0000313" key="3">
    <source>
        <dbReference type="Proteomes" id="UP000324497"/>
    </source>
</evidence>
<keyword evidence="3" id="KW-1185">Reference proteome</keyword>